<evidence type="ECO:0000313" key="1">
    <source>
        <dbReference type="EMBL" id="KAF0569976.1"/>
    </source>
</evidence>
<reference evidence="1 2" key="1">
    <citation type="submission" date="2019-09" db="EMBL/GenBank/DDBJ databases">
        <title>Draft genome sequence of Psychrobacter nivimaris LAMA 639, in search for biotechnological relevant genes.</title>
        <authorList>
            <person name="Lima A.O.S."/>
            <person name="Staloch B.E.K."/>
            <person name="Freitas R.C."/>
            <person name="Niero H."/>
            <person name="Silva M.A.C."/>
        </authorList>
    </citation>
    <scope>NUCLEOTIDE SEQUENCE [LARGE SCALE GENOMIC DNA]</scope>
    <source>
        <strain evidence="1 2">LAMA 639</strain>
    </source>
</reference>
<name>A0A6N7C3M3_9GAMM</name>
<comment type="caution">
    <text evidence="1">The sequence shown here is derived from an EMBL/GenBank/DDBJ whole genome shotgun (WGS) entry which is preliminary data.</text>
</comment>
<sequence length="45" mass="5342">MQDVFVQKVLNEYLFINYLKSSKQSNKVTIKTSCHQFESFADLRI</sequence>
<dbReference type="AlphaFoldDB" id="A0A6N7C3M3"/>
<evidence type="ECO:0000313" key="2">
    <source>
        <dbReference type="Proteomes" id="UP000471465"/>
    </source>
</evidence>
<dbReference type="EMBL" id="VZIZ01000004">
    <property type="protein sequence ID" value="KAF0569976.1"/>
    <property type="molecule type" value="Genomic_DNA"/>
</dbReference>
<protein>
    <submittedName>
        <fullName evidence="1">Uncharacterized protein</fullName>
    </submittedName>
</protein>
<keyword evidence="2" id="KW-1185">Reference proteome</keyword>
<dbReference type="Proteomes" id="UP000471465">
    <property type="component" value="Unassembled WGS sequence"/>
</dbReference>
<proteinExistence type="predicted"/>
<accession>A0A6N7C3M3</accession>
<gene>
    <name evidence="1" type="ORF">FQV37_2011</name>
</gene>
<organism evidence="1 2">
    <name type="scientific">Psychrobacter nivimaris</name>
    <dbReference type="NCBI Taxonomy" id="281738"/>
    <lineage>
        <taxon>Bacteria</taxon>
        <taxon>Pseudomonadati</taxon>
        <taxon>Pseudomonadota</taxon>
        <taxon>Gammaproteobacteria</taxon>
        <taxon>Moraxellales</taxon>
        <taxon>Moraxellaceae</taxon>
        <taxon>Psychrobacter</taxon>
    </lineage>
</organism>